<gene>
    <name evidence="10" type="ORF">BAZO_17849</name>
</gene>
<dbReference type="InterPro" id="IPR012425">
    <property type="entry name" value="DmpG_comm"/>
</dbReference>
<dbReference type="HAMAP" id="MF_01656">
    <property type="entry name" value="HOA"/>
    <property type="match status" value="1"/>
</dbReference>
<keyword evidence="2 7" id="KW-0479">Metal-binding</keyword>
<dbReference type="GO" id="GO:0003852">
    <property type="term" value="F:2-isopropylmalate synthase activity"/>
    <property type="evidence" value="ECO:0007669"/>
    <property type="project" value="TreeGrafter"/>
</dbReference>
<sequence length="342" mass="36478">MCDTNKNILITEVALRDGSHAIRHQFTVEQVVNVVKALDEAKVPYIEVAHGDGLGGSTLQYGLSLTDEFELIEAAAATAKNSKIAVLSLPGIGLEKDLKQAASLGAKMARIATHVTEADVSPAYIELAKELGMETVGFLMMSHMAPTAKLVEQAKLMESYGADTVYVVDSAGALLPHEVTEKICALRDHLSVNIGFHGHNNLSLAMANTLAAIEVGATRIDGSMRCLGAGAGNTQTEVLVAVLDKLGIHTGIDIYKMMDAAENLVAPILEKPQEITRDSLVLGFAGVYSSFLLHAQRAAKRFNIDSRDILIELGKQHIVGGQEDMIVDVAAEIAKKKNVTIG</sequence>
<comment type="catalytic activity">
    <reaction evidence="6">
        <text>(S)-4-hydroxy-2-oxohexanoate = propanal + pyruvate</text>
        <dbReference type="Rhea" id="RHEA:36003"/>
        <dbReference type="ChEBI" id="CHEBI:15361"/>
        <dbReference type="ChEBI" id="CHEBI:17153"/>
        <dbReference type="ChEBI" id="CHEBI:73142"/>
        <dbReference type="EC" id="4.1.3.43"/>
    </reaction>
    <physiologicalReaction direction="left-to-right" evidence="6">
        <dbReference type="Rhea" id="RHEA:36004"/>
    </physiologicalReaction>
</comment>
<dbReference type="PANTHER" id="PTHR10277">
    <property type="entry name" value="HOMOCITRATE SYNTHASE-RELATED"/>
    <property type="match status" value="1"/>
</dbReference>
<comment type="caution">
    <text evidence="10">The sequence shown here is derived from an EMBL/GenBank/DDBJ whole genome shotgun (WGS) entry which is preliminary data.</text>
</comment>
<evidence type="ECO:0000256" key="4">
    <source>
        <dbReference type="ARBA" id="ARBA00023211"/>
    </source>
</evidence>
<evidence type="ECO:0000256" key="7">
    <source>
        <dbReference type="HAMAP-Rule" id="MF_01656"/>
    </source>
</evidence>
<feature type="binding site" evidence="7">
    <location>
        <position position="170"/>
    </location>
    <ligand>
        <name>substrate</name>
    </ligand>
</feature>
<evidence type="ECO:0000256" key="8">
    <source>
        <dbReference type="NCBIfam" id="TIGR03217"/>
    </source>
</evidence>
<name>K6D690_SCHAZ</name>
<dbReference type="RefSeq" id="WP_004432287.1">
    <property type="nucleotide sequence ID" value="NZ_AJLR01000146.1"/>
</dbReference>
<evidence type="ECO:0000313" key="11">
    <source>
        <dbReference type="Proteomes" id="UP000006315"/>
    </source>
</evidence>
<feature type="binding site" evidence="7">
    <location>
        <position position="288"/>
    </location>
    <ligand>
        <name>substrate</name>
    </ligand>
</feature>
<keyword evidence="3 7" id="KW-0058">Aromatic hydrocarbons catabolism</keyword>
<keyword evidence="4 7" id="KW-0464">Manganese</keyword>
<dbReference type="InterPro" id="IPR050073">
    <property type="entry name" value="2-IPM_HCS-like"/>
</dbReference>
<feature type="binding site" evidence="7">
    <location>
        <position position="199"/>
    </location>
    <ligand>
        <name>Mn(2+)</name>
        <dbReference type="ChEBI" id="CHEBI:29035"/>
    </ligand>
</feature>
<dbReference type="Pfam" id="PF00682">
    <property type="entry name" value="HMGL-like"/>
    <property type="match status" value="1"/>
</dbReference>
<feature type="binding site" evidence="7">
    <location>
        <position position="197"/>
    </location>
    <ligand>
        <name>substrate</name>
    </ligand>
</feature>
<evidence type="ECO:0000313" key="10">
    <source>
        <dbReference type="EMBL" id="EKN63558.1"/>
    </source>
</evidence>
<dbReference type="GO" id="GO:0008701">
    <property type="term" value="F:4-hydroxy-2-oxovalerate aldolase activity"/>
    <property type="evidence" value="ECO:0007669"/>
    <property type="project" value="UniProtKB-UniRule"/>
</dbReference>
<reference evidence="10 11" key="1">
    <citation type="journal article" date="2012" name="Front. Microbiol.">
        <title>Redundancy and modularity in membrane-associated dissimilatory nitrate reduction in Bacillus.</title>
        <authorList>
            <person name="Heylen K."/>
            <person name="Keltjens J."/>
        </authorList>
    </citation>
    <scope>NUCLEOTIDE SEQUENCE [LARGE SCALE GENOMIC DNA]</scope>
    <source>
        <strain evidence="10 11">LMG 9581</strain>
    </source>
</reference>
<evidence type="ECO:0000256" key="1">
    <source>
        <dbReference type="ARBA" id="ARBA00008944"/>
    </source>
</evidence>
<evidence type="ECO:0000256" key="6">
    <source>
        <dbReference type="ARBA" id="ARBA00023518"/>
    </source>
</evidence>
<evidence type="ECO:0000256" key="2">
    <source>
        <dbReference type="ARBA" id="ARBA00022723"/>
    </source>
</evidence>
<organism evidence="10 11">
    <name type="scientific">Schinkia azotoformans LMG 9581</name>
    <dbReference type="NCBI Taxonomy" id="1131731"/>
    <lineage>
        <taxon>Bacteria</taxon>
        <taxon>Bacillati</taxon>
        <taxon>Bacillota</taxon>
        <taxon>Bacilli</taxon>
        <taxon>Bacillales</taxon>
        <taxon>Bacillaceae</taxon>
        <taxon>Calidifontibacillus/Schinkia group</taxon>
        <taxon>Schinkia</taxon>
    </lineage>
</organism>
<feature type="binding site" evidence="7">
    <location>
        <begin position="16"/>
        <end position="17"/>
    </location>
    <ligand>
        <name>substrate</name>
    </ligand>
</feature>
<dbReference type="InterPro" id="IPR013785">
    <property type="entry name" value="Aldolase_TIM"/>
</dbReference>
<proteinExistence type="inferred from homology"/>
<dbReference type="GO" id="GO:0030145">
    <property type="term" value="F:manganese ion binding"/>
    <property type="evidence" value="ECO:0007669"/>
    <property type="project" value="UniProtKB-UniRule"/>
</dbReference>
<feature type="binding site" evidence="7">
    <location>
        <position position="17"/>
    </location>
    <ligand>
        <name>Mn(2+)</name>
        <dbReference type="ChEBI" id="CHEBI:29035"/>
    </ligand>
</feature>
<feature type="active site" description="Proton acceptor" evidence="7">
    <location>
        <position position="20"/>
    </location>
</feature>
<evidence type="ECO:0000256" key="3">
    <source>
        <dbReference type="ARBA" id="ARBA00022797"/>
    </source>
</evidence>
<keyword evidence="5 7" id="KW-0456">Lyase</keyword>
<dbReference type="AlphaFoldDB" id="K6D690"/>
<dbReference type="InterPro" id="IPR017629">
    <property type="entry name" value="4OH_2_O-val_aldolase"/>
</dbReference>
<dbReference type="InterPro" id="IPR000891">
    <property type="entry name" value="PYR_CT"/>
</dbReference>
<comment type="catalytic activity">
    <reaction evidence="7">
        <text>(S)-4-hydroxy-2-oxopentanoate = acetaldehyde + pyruvate</text>
        <dbReference type="Rhea" id="RHEA:22624"/>
        <dbReference type="ChEBI" id="CHEBI:15343"/>
        <dbReference type="ChEBI" id="CHEBI:15361"/>
        <dbReference type="ChEBI" id="CHEBI:73143"/>
        <dbReference type="EC" id="4.1.3.39"/>
    </reaction>
</comment>
<accession>K6D690</accession>
<dbReference type="SUPFAM" id="SSF89000">
    <property type="entry name" value="post-HMGL domain-like"/>
    <property type="match status" value="1"/>
</dbReference>
<dbReference type="NCBIfam" id="NF006049">
    <property type="entry name" value="PRK08195.1"/>
    <property type="match status" value="1"/>
</dbReference>
<dbReference type="SUPFAM" id="SSF51569">
    <property type="entry name" value="Aldolase"/>
    <property type="match status" value="1"/>
</dbReference>
<evidence type="ECO:0000256" key="5">
    <source>
        <dbReference type="ARBA" id="ARBA00023239"/>
    </source>
</evidence>
<feature type="site" description="Transition state stabilizer" evidence="7">
    <location>
        <position position="16"/>
    </location>
</feature>
<dbReference type="Pfam" id="PF07836">
    <property type="entry name" value="DmpG_comm"/>
    <property type="match status" value="1"/>
</dbReference>
<dbReference type="Gene3D" id="1.10.8.60">
    <property type="match status" value="1"/>
</dbReference>
<dbReference type="PATRIC" id="fig|1131731.3.peg.3641"/>
<dbReference type="STRING" id="1131731.BAZO_17849"/>
<dbReference type="Proteomes" id="UP000006315">
    <property type="component" value="Unassembled WGS sequence"/>
</dbReference>
<dbReference type="EMBL" id="AJLR01000146">
    <property type="protein sequence ID" value="EKN63558.1"/>
    <property type="molecule type" value="Genomic_DNA"/>
</dbReference>
<dbReference type="PROSITE" id="PS50991">
    <property type="entry name" value="PYR_CT"/>
    <property type="match status" value="1"/>
</dbReference>
<dbReference type="GO" id="GO:0009098">
    <property type="term" value="P:L-leucine biosynthetic process"/>
    <property type="evidence" value="ECO:0007669"/>
    <property type="project" value="TreeGrafter"/>
</dbReference>
<dbReference type="PANTHER" id="PTHR10277:SF9">
    <property type="entry name" value="2-ISOPROPYLMALATE SYNTHASE 1, CHLOROPLASTIC-RELATED"/>
    <property type="match status" value="1"/>
</dbReference>
<evidence type="ECO:0000259" key="9">
    <source>
        <dbReference type="PROSITE" id="PS50991"/>
    </source>
</evidence>
<protein>
    <recommendedName>
        <fullName evidence="7 8">4-hydroxy-2-oxovalerate aldolase</fullName>
        <shortName evidence="7">HOA</shortName>
        <ecNumber evidence="7 8">4.1.3.39</ecNumber>
    </recommendedName>
    <alternativeName>
        <fullName evidence="7">4-hydroxy-2-keto-pentanoic acid aldolase</fullName>
    </alternativeName>
    <alternativeName>
        <fullName evidence="7">4-hydroxy-2-oxopentanoate aldolase</fullName>
    </alternativeName>
</protein>
<dbReference type="NCBIfam" id="TIGR03217">
    <property type="entry name" value="4OH_2_O_val_ald"/>
    <property type="match status" value="1"/>
</dbReference>
<feature type="binding site" evidence="7">
    <location>
        <position position="197"/>
    </location>
    <ligand>
        <name>Mn(2+)</name>
        <dbReference type="ChEBI" id="CHEBI:29035"/>
    </ligand>
</feature>
<dbReference type="CDD" id="cd07943">
    <property type="entry name" value="DRE_TIM_HOA"/>
    <property type="match status" value="1"/>
</dbReference>
<keyword evidence="11" id="KW-1185">Reference proteome</keyword>
<dbReference type="EC" id="4.1.3.39" evidence="7 8"/>
<dbReference type="Gene3D" id="3.20.20.70">
    <property type="entry name" value="Aldolase class I"/>
    <property type="match status" value="1"/>
</dbReference>
<comment type="similarity">
    <text evidence="1 7">Belongs to the 4-hydroxy-2-oxovalerate aldolase family.</text>
</comment>
<feature type="domain" description="Pyruvate carboxyltransferase" evidence="9">
    <location>
        <begin position="8"/>
        <end position="258"/>
    </location>
</feature>
<dbReference type="InterPro" id="IPR035685">
    <property type="entry name" value="DRE_TIM_HOA"/>
</dbReference>